<dbReference type="PANTHER" id="PTHR43547:SF2">
    <property type="entry name" value="HYBRID SIGNAL TRANSDUCTION HISTIDINE KINASE C"/>
    <property type="match status" value="1"/>
</dbReference>
<dbReference type="InterPro" id="IPR004358">
    <property type="entry name" value="Sig_transdc_His_kin-like_C"/>
</dbReference>
<keyword evidence="9" id="KW-1185">Reference proteome</keyword>
<dbReference type="InterPro" id="IPR005467">
    <property type="entry name" value="His_kinase_dom"/>
</dbReference>
<dbReference type="PANTHER" id="PTHR43547">
    <property type="entry name" value="TWO-COMPONENT HISTIDINE KINASE"/>
    <property type="match status" value="1"/>
</dbReference>
<evidence type="ECO:0000256" key="3">
    <source>
        <dbReference type="ARBA" id="ARBA00022553"/>
    </source>
</evidence>
<dbReference type="SUPFAM" id="SSF47384">
    <property type="entry name" value="Homodimeric domain of signal transducing histidine kinase"/>
    <property type="match status" value="1"/>
</dbReference>
<evidence type="ECO:0000259" key="6">
    <source>
        <dbReference type="PROSITE" id="PS50110"/>
    </source>
</evidence>
<dbReference type="EMBL" id="FXUL01000007">
    <property type="protein sequence ID" value="SMP61089.1"/>
    <property type="molecule type" value="Genomic_DNA"/>
</dbReference>
<organism evidence="8 9">
    <name type="scientific">Noviherbaspirillum suwonense</name>
    <dbReference type="NCBI Taxonomy" id="1224511"/>
    <lineage>
        <taxon>Bacteria</taxon>
        <taxon>Pseudomonadati</taxon>
        <taxon>Pseudomonadota</taxon>
        <taxon>Betaproteobacteria</taxon>
        <taxon>Burkholderiales</taxon>
        <taxon>Oxalobacteraceae</taxon>
        <taxon>Noviherbaspirillum</taxon>
    </lineage>
</organism>
<protein>
    <recommendedName>
        <fullName evidence="2">histidine kinase</fullName>
        <ecNumber evidence="2">2.7.13.3</ecNumber>
    </recommendedName>
</protein>
<feature type="modified residue" description="4-aspartylphosphate" evidence="4">
    <location>
        <position position="599"/>
    </location>
</feature>
<dbReference type="InterPro" id="IPR003661">
    <property type="entry name" value="HisK_dim/P_dom"/>
</dbReference>
<keyword evidence="3 4" id="KW-0597">Phosphoprotein</keyword>
<dbReference type="InterPro" id="IPR036097">
    <property type="entry name" value="HisK_dim/P_sf"/>
</dbReference>
<dbReference type="CDD" id="cd17580">
    <property type="entry name" value="REC_2_DhkD-like"/>
    <property type="match status" value="1"/>
</dbReference>
<feature type="domain" description="Response regulatory" evidence="6">
    <location>
        <begin position="550"/>
        <end position="667"/>
    </location>
</feature>
<dbReference type="InterPro" id="IPR003594">
    <property type="entry name" value="HATPase_dom"/>
</dbReference>
<dbReference type="SMART" id="SM00387">
    <property type="entry name" value="HATPase_c"/>
    <property type="match status" value="1"/>
</dbReference>
<dbReference type="Pfam" id="PF00072">
    <property type="entry name" value="Response_reg"/>
    <property type="match status" value="1"/>
</dbReference>
<dbReference type="Gene3D" id="1.10.287.130">
    <property type="match status" value="1"/>
</dbReference>
<evidence type="ECO:0000256" key="1">
    <source>
        <dbReference type="ARBA" id="ARBA00000085"/>
    </source>
</evidence>
<dbReference type="InterPro" id="IPR013656">
    <property type="entry name" value="PAS_4"/>
</dbReference>
<dbReference type="InterPro" id="IPR035965">
    <property type="entry name" value="PAS-like_dom_sf"/>
</dbReference>
<dbReference type="SUPFAM" id="SSF55874">
    <property type="entry name" value="ATPase domain of HSP90 chaperone/DNA topoisomerase II/histidine kinase"/>
    <property type="match status" value="1"/>
</dbReference>
<accession>A0ABY1Q6A8</accession>
<sequence length="671" mass="71319">MSHRILIIEADDATADGWDDADALEEQVRAPDVLAARTSVSQSLPCLKQAVFAGEEPAVILIGPTVPGPLHLARQLRAAAAKGHIIFVARAGRMAALQRELSRAPMIGVDWSLATAGEPSLPKQVADAIRGAQRRLKLRTTLDRANLQIQAPKAVDSAEYRRLVVSDHYLASLLTQAQDIIVSLDAAQRIMFLSAGAARLAGITAEAATGRTLKTTSLWSDAMASHLDAMQTASRSVTAEFALSLGDRAMLVETVFSAVRDERGSLIGTSLFMRDVTERSRQLEMERLAREEAESIGRLKDDFLTTLSHELRTPLNSILGWAQLLRMGSLSEEKRADGLAIIERNARHQARLIEDLLDVSNIVTGKLRLQLQPVGLRSIVDSAAEAALPAALAKGLTLTVTADVVTDLVSGDVHRLQQVMGNLLSNAIKFTPGGGSIRISVQQDRGSMLVSVADTGEGLSPAFLPHAFERFRQADSSITKKKGGLGLGLSIVRQLVEMHGGTITASSAGVGLGSTFTLALPVANAFSAPDKAPPAGCAACDLAPALRGLRILVVDDEPDALALVAHLFRNHGAVVRTADSAAHALQVIEAFDPQMLISDIGMPDVDGYELLRAIRSRAPNGAHLPAIALTAFADPANREKALSTGFQNHIGKPFEAIALLTMAADMANAAR</sequence>
<dbReference type="Gene3D" id="3.30.565.10">
    <property type="entry name" value="Histidine kinase-like ATPase, C-terminal domain"/>
    <property type="match status" value="1"/>
</dbReference>
<evidence type="ECO:0000259" key="7">
    <source>
        <dbReference type="PROSITE" id="PS50112"/>
    </source>
</evidence>
<dbReference type="SMART" id="SM00448">
    <property type="entry name" value="REC"/>
    <property type="match status" value="1"/>
</dbReference>
<dbReference type="SUPFAM" id="SSF55785">
    <property type="entry name" value="PYP-like sensor domain (PAS domain)"/>
    <property type="match status" value="1"/>
</dbReference>
<dbReference type="Pfam" id="PF02518">
    <property type="entry name" value="HATPase_c"/>
    <property type="match status" value="1"/>
</dbReference>
<comment type="catalytic activity">
    <reaction evidence="1">
        <text>ATP + protein L-histidine = ADP + protein N-phospho-L-histidine.</text>
        <dbReference type="EC" id="2.7.13.3"/>
    </reaction>
</comment>
<dbReference type="PROSITE" id="PS50109">
    <property type="entry name" value="HIS_KIN"/>
    <property type="match status" value="1"/>
</dbReference>
<gene>
    <name evidence="8" type="ORF">SAMN06295970_10793</name>
</gene>
<dbReference type="SMART" id="SM00388">
    <property type="entry name" value="HisKA"/>
    <property type="match status" value="1"/>
</dbReference>
<dbReference type="Pfam" id="PF08448">
    <property type="entry name" value="PAS_4"/>
    <property type="match status" value="1"/>
</dbReference>
<dbReference type="Gene3D" id="3.30.450.20">
    <property type="entry name" value="PAS domain"/>
    <property type="match status" value="1"/>
</dbReference>
<reference evidence="8 9" key="1">
    <citation type="submission" date="2017-05" db="EMBL/GenBank/DDBJ databases">
        <authorList>
            <person name="Varghese N."/>
            <person name="Submissions S."/>
        </authorList>
    </citation>
    <scope>NUCLEOTIDE SEQUENCE [LARGE SCALE GENOMIC DNA]</scope>
    <source>
        <strain evidence="8 9">DSM 26001</strain>
    </source>
</reference>
<feature type="domain" description="PAS" evidence="7">
    <location>
        <begin position="166"/>
        <end position="213"/>
    </location>
</feature>
<dbReference type="InterPro" id="IPR011006">
    <property type="entry name" value="CheY-like_superfamily"/>
</dbReference>
<dbReference type="PROSITE" id="PS50112">
    <property type="entry name" value="PAS"/>
    <property type="match status" value="1"/>
</dbReference>
<dbReference type="PROSITE" id="PS50110">
    <property type="entry name" value="RESPONSE_REGULATORY"/>
    <property type="match status" value="1"/>
</dbReference>
<evidence type="ECO:0000256" key="4">
    <source>
        <dbReference type="PROSITE-ProRule" id="PRU00169"/>
    </source>
</evidence>
<dbReference type="PRINTS" id="PR00344">
    <property type="entry name" value="BCTRLSENSOR"/>
</dbReference>
<dbReference type="Pfam" id="PF00512">
    <property type="entry name" value="HisKA"/>
    <property type="match status" value="1"/>
</dbReference>
<evidence type="ECO:0000259" key="5">
    <source>
        <dbReference type="PROSITE" id="PS50109"/>
    </source>
</evidence>
<dbReference type="Proteomes" id="UP001158049">
    <property type="component" value="Unassembled WGS sequence"/>
</dbReference>
<dbReference type="InterPro" id="IPR000014">
    <property type="entry name" value="PAS"/>
</dbReference>
<dbReference type="SUPFAM" id="SSF52172">
    <property type="entry name" value="CheY-like"/>
    <property type="match status" value="1"/>
</dbReference>
<proteinExistence type="predicted"/>
<feature type="domain" description="Histidine kinase" evidence="5">
    <location>
        <begin position="306"/>
        <end position="524"/>
    </location>
</feature>
<dbReference type="EC" id="2.7.13.3" evidence="2"/>
<comment type="caution">
    <text evidence="8">The sequence shown here is derived from an EMBL/GenBank/DDBJ whole genome shotgun (WGS) entry which is preliminary data.</text>
</comment>
<dbReference type="NCBIfam" id="TIGR00229">
    <property type="entry name" value="sensory_box"/>
    <property type="match status" value="1"/>
</dbReference>
<dbReference type="InterPro" id="IPR036890">
    <property type="entry name" value="HATPase_C_sf"/>
</dbReference>
<evidence type="ECO:0000313" key="8">
    <source>
        <dbReference type="EMBL" id="SMP61089.1"/>
    </source>
</evidence>
<dbReference type="CDD" id="cd00082">
    <property type="entry name" value="HisKA"/>
    <property type="match status" value="1"/>
</dbReference>
<evidence type="ECO:0000313" key="9">
    <source>
        <dbReference type="Proteomes" id="UP001158049"/>
    </source>
</evidence>
<evidence type="ECO:0000256" key="2">
    <source>
        <dbReference type="ARBA" id="ARBA00012438"/>
    </source>
</evidence>
<name>A0ABY1Q6A8_9BURK</name>
<dbReference type="InterPro" id="IPR001789">
    <property type="entry name" value="Sig_transdc_resp-reg_receiver"/>
</dbReference>
<dbReference type="Gene3D" id="3.40.50.2300">
    <property type="match status" value="1"/>
</dbReference>
<dbReference type="RefSeq" id="WP_283442418.1">
    <property type="nucleotide sequence ID" value="NZ_FXUL01000007.1"/>
</dbReference>